<dbReference type="EMBL" id="PXNS01000005">
    <property type="protein sequence ID" value="PTL94501.1"/>
    <property type="molecule type" value="Genomic_DNA"/>
</dbReference>
<sequence length="196" mass="21456">MNDLVRLATGPPCQDGPTRRDHQAHGELTSTANGVPSMNKTVTLSLAALTLSGTLATTAMADDEAVNREEIDRLLASTGEYGFTHYDELGIDDGDRFEAEGWRDDGWRLDVDMDLRDGSLLGEQRRQSEIPTWSLSGDDVGKALDAAQSAGLELFSSLDVDRTGDIEIEGYDAQHQELEVRLDRHTLDVTGVQHDD</sequence>
<evidence type="ECO:0000313" key="4">
    <source>
        <dbReference type="Proteomes" id="UP000241895"/>
    </source>
</evidence>
<dbReference type="Proteomes" id="UP000241895">
    <property type="component" value="Unassembled WGS sequence"/>
</dbReference>
<evidence type="ECO:0000313" key="3">
    <source>
        <dbReference type="EMBL" id="PTL94501.1"/>
    </source>
</evidence>
<gene>
    <name evidence="3" type="ORF">C6W88_08915</name>
</gene>
<evidence type="ECO:0000259" key="2">
    <source>
        <dbReference type="Pfam" id="PF13670"/>
    </source>
</evidence>
<protein>
    <recommendedName>
        <fullName evidence="2">PepSY domain-containing protein</fullName>
    </recommendedName>
</protein>
<evidence type="ECO:0000256" key="1">
    <source>
        <dbReference type="SAM" id="MobiDB-lite"/>
    </source>
</evidence>
<keyword evidence="4" id="KW-1185">Reference proteome</keyword>
<feature type="domain" description="PepSY" evidence="2">
    <location>
        <begin position="46"/>
        <end position="121"/>
    </location>
</feature>
<reference evidence="3 4" key="1">
    <citation type="submission" date="2018-03" db="EMBL/GenBank/DDBJ databases">
        <authorList>
            <person name="Zhou J."/>
            <person name="Li X."/>
            <person name="Xue M."/>
            <person name="Yin J."/>
        </authorList>
    </citation>
    <scope>NUCLEOTIDE SEQUENCE [LARGE SCALE GENOMIC DNA]</scope>
    <source>
        <strain evidence="3 4">SYSU ZJ2214</strain>
    </source>
</reference>
<dbReference type="Pfam" id="PF13670">
    <property type="entry name" value="PepSY_2"/>
    <property type="match status" value="1"/>
</dbReference>
<accession>A0ABX5IZK6</accession>
<name>A0ABX5IZK6_9GAMM</name>
<proteinExistence type="predicted"/>
<dbReference type="InterPro" id="IPR025711">
    <property type="entry name" value="PepSY"/>
</dbReference>
<organism evidence="3 4">
    <name type="scientific">Halomonas litopenaei</name>
    <dbReference type="NCBI Taxonomy" id="2109328"/>
    <lineage>
        <taxon>Bacteria</taxon>
        <taxon>Pseudomonadati</taxon>
        <taxon>Pseudomonadota</taxon>
        <taxon>Gammaproteobacteria</taxon>
        <taxon>Oceanospirillales</taxon>
        <taxon>Halomonadaceae</taxon>
        <taxon>Halomonas</taxon>
    </lineage>
</organism>
<feature type="region of interest" description="Disordered" evidence="1">
    <location>
        <begin position="1"/>
        <end position="36"/>
    </location>
</feature>
<comment type="caution">
    <text evidence="3">The sequence shown here is derived from an EMBL/GenBank/DDBJ whole genome shotgun (WGS) entry which is preliminary data.</text>
</comment>